<dbReference type="OrthoDB" id="9763643at2"/>
<feature type="domain" description="MurNAc-LAA" evidence="2">
    <location>
        <begin position="65"/>
        <end position="181"/>
    </location>
</feature>
<dbReference type="AlphaFoldDB" id="A0A1U7JAB8"/>
<dbReference type="GO" id="GO:0008745">
    <property type="term" value="F:N-acetylmuramoyl-L-alanine amidase activity"/>
    <property type="evidence" value="ECO:0007669"/>
    <property type="project" value="InterPro"/>
</dbReference>
<dbReference type="InterPro" id="IPR002508">
    <property type="entry name" value="MurNAc-LAA_cat"/>
</dbReference>
<dbReference type="GO" id="GO:0009253">
    <property type="term" value="P:peptidoglycan catabolic process"/>
    <property type="evidence" value="ECO:0007669"/>
    <property type="project" value="InterPro"/>
</dbReference>
<comment type="caution">
    <text evidence="3">The sequence shown here is derived from an EMBL/GenBank/DDBJ whole genome shotgun (WGS) entry which is preliminary data.</text>
</comment>
<dbReference type="STRING" id="549789.NIES30_00885"/>
<dbReference type="CDD" id="cd02696">
    <property type="entry name" value="MurNAc-LAA"/>
    <property type="match status" value="1"/>
</dbReference>
<sequence length="452" mass="48812">MAQIFISAGHGGFENGVVDPGAVLPNTTEAAEMIQIRDLVVAELRSRQLAVLSVPDDLSAAATLAWINARCRPEDVALEIHAGVFSDPAVRGSAVFYIAKNDTRRTHAEIVLLALLRRIPQVPSRGVKPDTESPTGLLPFCRNLGCPSLLMEVGYLSNPQDLAVIQRQRRDVALGIADGLASWSRAVGSGTPTAPGSNLPEIRINLNGGIYPETGIIVNGNAYVPIDIADLLGIDATSSPNITRIRYANVVYIKAVDLQNYNVTVTWDAASRTIRLRSRTGTQFCPGSMDRIMGNGSTSDTQLTLFLQSVNQGAVNTYRDLPKLYREEAAIEGVNHDIAFCQMLVETNSLNFGGSLNPAQNNFGGIGSPTGGPEGSSFPSARVGVRAQIQHLKAYASLDPLVQRQVDPRFLFVVRGVAPLVDQLSGRWSADPEYGRKIMAFLRRLYEPIVPP</sequence>
<organism evidence="3 4">
    <name type="scientific">Phormidium tenue NIES-30</name>
    <dbReference type="NCBI Taxonomy" id="549789"/>
    <lineage>
        <taxon>Bacteria</taxon>
        <taxon>Bacillati</taxon>
        <taxon>Cyanobacteriota</taxon>
        <taxon>Cyanophyceae</taxon>
        <taxon>Oscillatoriophycideae</taxon>
        <taxon>Oscillatoriales</taxon>
        <taxon>Oscillatoriaceae</taxon>
        <taxon>Phormidium</taxon>
    </lineage>
</organism>
<dbReference type="Proteomes" id="UP000185557">
    <property type="component" value="Unassembled WGS sequence"/>
</dbReference>
<accession>A0A1U7JAB8</accession>
<keyword evidence="1 3" id="KW-0378">Hydrolase</keyword>
<dbReference type="GO" id="GO:0030288">
    <property type="term" value="C:outer membrane-bounded periplasmic space"/>
    <property type="evidence" value="ECO:0007669"/>
    <property type="project" value="TreeGrafter"/>
</dbReference>
<reference evidence="3 4" key="1">
    <citation type="submission" date="2016-11" db="EMBL/GenBank/DDBJ databases">
        <title>Draft Genome Sequences of Nine Cyanobacterial Strains from Diverse Habitats.</title>
        <authorList>
            <person name="Zhu T."/>
            <person name="Hou S."/>
            <person name="Lu X."/>
            <person name="Hess W.R."/>
        </authorList>
    </citation>
    <scope>NUCLEOTIDE SEQUENCE [LARGE SCALE GENOMIC DNA]</scope>
    <source>
        <strain evidence="3 4">NIES-30</strain>
    </source>
</reference>
<dbReference type="InterPro" id="IPR002901">
    <property type="entry name" value="MGlyc_endo_b_GlcNAc-like_dom"/>
</dbReference>
<dbReference type="Gene3D" id="3.40.630.40">
    <property type="entry name" value="Zn-dependent exopeptidases"/>
    <property type="match status" value="1"/>
</dbReference>
<keyword evidence="4" id="KW-1185">Reference proteome</keyword>
<evidence type="ECO:0000259" key="2">
    <source>
        <dbReference type="SMART" id="SM00646"/>
    </source>
</evidence>
<dbReference type="RefSeq" id="WP_073606501.1">
    <property type="nucleotide sequence ID" value="NZ_MRCG01000001.1"/>
</dbReference>
<evidence type="ECO:0000313" key="3">
    <source>
        <dbReference type="EMBL" id="OKH50685.1"/>
    </source>
</evidence>
<dbReference type="Pfam" id="PF01832">
    <property type="entry name" value="Glucosaminidase"/>
    <property type="match status" value="1"/>
</dbReference>
<dbReference type="PANTHER" id="PTHR30404:SF0">
    <property type="entry name" value="N-ACETYLMURAMOYL-L-ALANINE AMIDASE AMIC"/>
    <property type="match status" value="1"/>
</dbReference>
<evidence type="ECO:0000313" key="4">
    <source>
        <dbReference type="Proteomes" id="UP000185557"/>
    </source>
</evidence>
<dbReference type="InterPro" id="IPR050695">
    <property type="entry name" value="N-acetylmuramoyl_amidase_3"/>
</dbReference>
<dbReference type="PANTHER" id="PTHR30404">
    <property type="entry name" value="N-ACETYLMURAMOYL-L-ALANINE AMIDASE"/>
    <property type="match status" value="1"/>
</dbReference>
<dbReference type="GO" id="GO:0004040">
    <property type="term" value="F:amidase activity"/>
    <property type="evidence" value="ECO:0007669"/>
    <property type="project" value="InterPro"/>
</dbReference>
<dbReference type="EMBL" id="MRCG01000001">
    <property type="protein sequence ID" value="OKH50685.1"/>
    <property type="molecule type" value="Genomic_DNA"/>
</dbReference>
<gene>
    <name evidence="3" type="ORF">NIES30_00885</name>
</gene>
<dbReference type="SMART" id="SM00646">
    <property type="entry name" value="Ami_3"/>
    <property type="match status" value="1"/>
</dbReference>
<protein>
    <submittedName>
        <fullName evidence="3">Cell wall hydrolase</fullName>
    </submittedName>
</protein>
<proteinExistence type="predicted"/>
<dbReference type="Pfam" id="PF01520">
    <property type="entry name" value="Amidase_3"/>
    <property type="match status" value="1"/>
</dbReference>
<dbReference type="SUPFAM" id="SSF53187">
    <property type="entry name" value="Zn-dependent exopeptidases"/>
    <property type="match status" value="1"/>
</dbReference>
<name>A0A1U7JAB8_9CYAN</name>
<evidence type="ECO:0000256" key="1">
    <source>
        <dbReference type="ARBA" id="ARBA00022801"/>
    </source>
</evidence>